<dbReference type="PROSITE" id="PS50889">
    <property type="entry name" value="S4"/>
    <property type="match status" value="1"/>
</dbReference>
<dbReference type="STRING" id="471856.Jden_1088"/>
<evidence type="ECO:0000313" key="2">
    <source>
        <dbReference type="EMBL" id="ACV08744.1"/>
    </source>
</evidence>
<dbReference type="Proteomes" id="UP000000628">
    <property type="component" value="Chromosome"/>
</dbReference>
<gene>
    <name evidence="2" type="ordered locus">Jden_1088</name>
</gene>
<sequence>MHSSPPPHLVTIRDTMIRLGQFLKLASLAESGAHARDLIEDDNVYVNGELEKRRGRQLIHGDIVTVTTPQTSLSAQVITPAGPH</sequence>
<dbReference type="OrthoDB" id="9811532at2"/>
<evidence type="ECO:0000256" key="1">
    <source>
        <dbReference type="PROSITE-ProRule" id="PRU00182"/>
    </source>
</evidence>
<keyword evidence="3" id="KW-1185">Reference proteome</keyword>
<protein>
    <submittedName>
        <fullName evidence="2">RNA-binding S4 domain protein</fullName>
    </submittedName>
</protein>
<name>C7R3K8_JONDD</name>
<accession>C7R3K8</accession>
<dbReference type="InterPro" id="IPR036986">
    <property type="entry name" value="S4_RNA-bd_sf"/>
</dbReference>
<proteinExistence type="predicted"/>
<dbReference type="SUPFAM" id="SSF55174">
    <property type="entry name" value="Alpha-L RNA-binding motif"/>
    <property type="match status" value="1"/>
</dbReference>
<keyword evidence="1" id="KW-0694">RNA-binding</keyword>
<dbReference type="AlphaFoldDB" id="C7R3K8"/>
<dbReference type="Gene3D" id="3.10.290.10">
    <property type="entry name" value="RNA-binding S4 domain"/>
    <property type="match status" value="1"/>
</dbReference>
<evidence type="ECO:0000313" key="3">
    <source>
        <dbReference type="Proteomes" id="UP000000628"/>
    </source>
</evidence>
<dbReference type="eggNOG" id="COG2501">
    <property type="taxonomic scope" value="Bacteria"/>
</dbReference>
<dbReference type="GO" id="GO:0003723">
    <property type="term" value="F:RNA binding"/>
    <property type="evidence" value="ECO:0007669"/>
    <property type="project" value="UniProtKB-KW"/>
</dbReference>
<dbReference type="Pfam" id="PF13275">
    <property type="entry name" value="S4_2"/>
    <property type="match status" value="1"/>
</dbReference>
<organism evidence="2 3">
    <name type="scientific">Jonesia denitrificans (strain ATCC 14870 / DSM 20603 / BCRC 15368 / CIP 55.134 / JCM 11481 / NBRC 15587 / NCTC 10816 / Prevot 55134)</name>
    <name type="common">Listeria denitrificans</name>
    <dbReference type="NCBI Taxonomy" id="471856"/>
    <lineage>
        <taxon>Bacteria</taxon>
        <taxon>Bacillati</taxon>
        <taxon>Actinomycetota</taxon>
        <taxon>Actinomycetes</taxon>
        <taxon>Micrococcales</taxon>
        <taxon>Jonesiaceae</taxon>
        <taxon>Jonesia</taxon>
    </lineage>
</organism>
<dbReference type="HOGENOM" id="CLU_127162_3_1_11"/>
<reference evidence="2 3" key="1">
    <citation type="journal article" date="2009" name="Stand. Genomic Sci.">
        <title>Complete genome sequence of Jonesia denitrificans type strain (Prevot 55134).</title>
        <authorList>
            <person name="Pukall R."/>
            <person name="Gehrich-Schroter G."/>
            <person name="Lapidus A."/>
            <person name="Nolan M."/>
            <person name="Glavina Del Rio T."/>
            <person name="Lucas S."/>
            <person name="Chen F."/>
            <person name="Tice H."/>
            <person name="Pitluck S."/>
            <person name="Cheng J.F."/>
            <person name="Copeland A."/>
            <person name="Saunders E."/>
            <person name="Brettin T."/>
            <person name="Detter J.C."/>
            <person name="Bruce D."/>
            <person name="Goodwin L."/>
            <person name="Pati A."/>
            <person name="Ivanova N."/>
            <person name="Mavromatis K."/>
            <person name="Ovchinnikova G."/>
            <person name="Chen A."/>
            <person name="Palaniappan K."/>
            <person name="Land M."/>
            <person name="Hauser L."/>
            <person name="Chang Y.J."/>
            <person name="Jeffries C.D."/>
            <person name="Chain P."/>
            <person name="Goker M."/>
            <person name="Bristow J."/>
            <person name="Eisen J.A."/>
            <person name="Markowitz V."/>
            <person name="Hugenholtz P."/>
            <person name="Kyrpides N.C."/>
            <person name="Klenk H.P."/>
            <person name="Han C."/>
        </authorList>
    </citation>
    <scope>NUCLEOTIDE SEQUENCE [LARGE SCALE GENOMIC DNA]</scope>
    <source>
        <strain evidence="3">ATCC 14870 / DSM 20603 / BCRC 15368 / CIP 55.134 / JCM 11481 / NBRC 15587 / NCTC 10816 / Prevot 55134</strain>
    </source>
</reference>
<dbReference type="RefSeq" id="WP_015771372.1">
    <property type="nucleotide sequence ID" value="NC_013174.1"/>
</dbReference>
<dbReference type="CDD" id="cd00165">
    <property type="entry name" value="S4"/>
    <property type="match status" value="1"/>
</dbReference>
<dbReference type="KEGG" id="jde:Jden_1088"/>
<dbReference type="EMBL" id="CP001706">
    <property type="protein sequence ID" value="ACV08744.1"/>
    <property type="molecule type" value="Genomic_DNA"/>
</dbReference>